<keyword evidence="2 6" id="KW-0349">Heme</keyword>
<keyword evidence="7" id="KW-0732">Signal</keyword>
<feature type="chain" id="PRO_5045805237" evidence="7">
    <location>
        <begin position="25"/>
        <end position="107"/>
    </location>
</feature>
<evidence type="ECO:0000313" key="9">
    <source>
        <dbReference type="EMBL" id="MED1204399.1"/>
    </source>
</evidence>
<keyword evidence="4" id="KW-0249">Electron transport</keyword>
<dbReference type="PANTHER" id="PTHR37823:SF4">
    <property type="entry name" value="MENAQUINOL-CYTOCHROME C REDUCTASE CYTOCHROME B_C SUBUNIT"/>
    <property type="match status" value="1"/>
</dbReference>
<keyword evidence="3 6" id="KW-0479">Metal-binding</keyword>
<keyword evidence="1" id="KW-0813">Transport</keyword>
<dbReference type="EMBL" id="JARMAB010000022">
    <property type="protein sequence ID" value="MED1204399.1"/>
    <property type="molecule type" value="Genomic_DNA"/>
</dbReference>
<dbReference type="Proteomes" id="UP001341444">
    <property type="component" value="Unassembled WGS sequence"/>
</dbReference>
<reference evidence="9 10" key="1">
    <citation type="submission" date="2023-03" db="EMBL/GenBank/DDBJ databases">
        <title>Bacillus Genome Sequencing.</title>
        <authorList>
            <person name="Dunlap C."/>
        </authorList>
    </citation>
    <scope>NUCLEOTIDE SEQUENCE [LARGE SCALE GENOMIC DNA]</scope>
    <source>
        <strain evidence="9 10">B-23453</strain>
    </source>
</reference>
<dbReference type="PROSITE" id="PS51007">
    <property type="entry name" value="CYTC"/>
    <property type="match status" value="1"/>
</dbReference>
<feature type="domain" description="Cytochrome c" evidence="8">
    <location>
        <begin position="34"/>
        <end position="107"/>
    </location>
</feature>
<dbReference type="PANTHER" id="PTHR37823">
    <property type="entry name" value="CYTOCHROME C-553-LIKE"/>
    <property type="match status" value="1"/>
</dbReference>
<dbReference type="Pfam" id="PF13442">
    <property type="entry name" value="Cytochrome_CBB3"/>
    <property type="match status" value="1"/>
</dbReference>
<evidence type="ECO:0000256" key="1">
    <source>
        <dbReference type="ARBA" id="ARBA00022448"/>
    </source>
</evidence>
<dbReference type="PIRSF" id="PIRSF000025">
    <property type="entry name" value="Cytc_Bsub_c550"/>
    <property type="match status" value="1"/>
</dbReference>
<organism evidence="9 10">
    <name type="scientific">Heyndrickxia acidicola</name>
    <dbReference type="NCBI Taxonomy" id="209389"/>
    <lineage>
        <taxon>Bacteria</taxon>
        <taxon>Bacillati</taxon>
        <taxon>Bacillota</taxon>
        <taxon>Bacilli</taxon>
        <taxon>Bacillales</taxon>
        <taxon>Bacillaceae</taxon>
        <taxon>Heyndrickxia</taxon>
    </lineage>
</organism>
<comment type="caution">
    <text evidence="9">The sequence shown here is derived from an EMBL/GenBank/DDBJ whole genome shotgun (WGS) entry which is preliminary data.</text>
</comment>
<dbReference type="PROSITE" id="PS51257">
    <property type="entry name" value="PROKAR_LIPOPROTEIN"/>
    <property type="match status" value="1"/>
</dbReference>
<keyword evidence="5 6" id="KW-0408">Iron</keyword>
<evidence type="ECO:0000256" key="4">
    <source>
        <dbReference type="ARBA" id="ARBA00022982"/>
    </source>
</evidence>
<gene>
    <name evidence="9" type="ORF">P4T90_15225</name>
</gene>
<evidence type="ECO:0000256" key="7">
    <source>
        <dbReference type="SAM" id="SignalP"/>
    </source>
</evidence>
<dbReference type="Gene3D" id="1.10.760.10">
    <property type="entry name" value="Cytochrome c-like domain"/>
    <property type="match status" value="1"/>
</dbReference>
<evidence type="ECO:0000256" key="5">
    <source>
        <dbReference type="ARBA" id="ARBA00023004"/>
    </source>
</evidence>
<evidence type="ECO:0000256" key="3">
    <source>
        <dbReference type="ARBA" id="ARBA00022723"/>
    </source>
</evidence>
<proteinExistence type="predicted"/>
<dbReference type="InterPro" id="IPR051811">
    <property type="entry name" value="Cytochrome_c550/c551-like"/>
</dbReference>
<name>A0ABU6MIV8_9BACI</name>
<dbReference type="RefSeq" id="WP_066269502.1">
    <property type="nucleotide sequence ID" value="NZ_JARMAB010000022.1"/>
</dbReference>
<sequence>MKRKVVGMLLGCLLLMGLAACGNAAGNNGQSSSSKTMDPQKIVNTTCIQCHGDNLKGAYGPNISHIGRELDKDQIANIINHGKGQMPPGLIDQKQAEVVAAWLAKKK</sequence>
<dbReference type="InterPro" id="IPR009056">
    <property type="entry name" value="Cyt_c-like_dom"/>
</dbReference>
<evidence type="ECO:0000256" key="6">
    <source>
        <dbReference type="PROSITE-ProRule" id="PRU00433"/>
    </source>
</evidence>
<dbReference type="InterPro" id="IPR036909">
    <property type="entry name" value="Cyt_c-like_dom_sf"/>
</dbReference>
<feature type="signal peptide" evidence="7">
    <location>
        <begin position="1"/>
        <end position="24"/>
    </location>
</feature>
<evidence type="ECO:0000259" key="8">
    <source>
        <dbReference type="PROSITE" id="PS51007"/>
    </source>
</evidence>
<dbReference type="SUPFAM" id="SSF46626">
    <property type="entry name" value="Cytochrome c"/>
    <property type="match status" value="1"/>
</dbReference>
<evidence type="ECO:0000256" key="2">
    <source>
        <dbReference type="ARBA" id="ARBA00022617"/>
    </source>
</evidence>
<accession>A0ABU6MIV8</accession>
<protein>
    <submittedName>
        <fullName evidence="9">Cytochrome c</fullName>
    </submittedName>
</protein>
<keyword evidence="10" id="KW-1185">Reference proteome</keyword>
<evidence type="ECO:0000313" key="10">
    <source>
        <dbReference type="Proteomes" id="UP001341444"/>
    </source>
</evidence>
<dbReference type="InterPro" id="IPR012218">
    <property type="entry name" value="Cyt_c_BACSU-c550-type"/>
</dbReference>